<accession>A0A0A9C507</accession>
<evidence type="ECO:0000313" key="1">
    <source>
        <dbReference type="EMBL" id="JAD68495.1"/>
    </source>
</evidence>
<reference evidence="1" key="2">
    <citation type="journal article" date="2015" name="Data Brief">
        <title>Shoot transcriptome of the giant reed, Arundo donax.</title>
        <authorList>
            <person name="Barrero R.A."/>
            <person name="Guerrero F.D."/>
            <person name="Moolhuijzen P."/>
            <person name="Goolsby J.A."/>
            <person name="Tidwell J."/>
            <person name="Bellgard S.E."/>
            <person name="Bellgard M.I."/>
        </authorList>
    </citation>
    <scope>NUCLEOTIDE SEQUENCE</scope>
    <source>
        <tissue evidence="1">Shoot tissue taken approximately 20 cm above the soil surface</tissue>
    </source>
</reference>
<reference evidence="1" key="1">
    <citation type="submission" date="2014-09" db="EMBL/GenBank/DDBJ databases">
        <authorList>
            <person name="Magalhaes I.L.F."/>
            <person name="Oliveira U."/>
            <person name="Santos F.R."/>
            <person name="Vidigal T.H.D.A."/>
            <person name="Brescovit A.D."/>
            <person name="Santos A.J."/>
        </authorList>
    </citation>
    <scope>NUCLEOTIDE SEQUENCE</scope>
    <source>
        <tissue evidence="1">Shoot tissue taken approximately 20 cm above the soil surface</tissue>
    </source>
</reference>
<organism evidence="1">
    <name type="scientific">Arundo donax</name>
    <name type="common">Giant reed</name>
    <name type="synonym">Donax arundinaceus</name>
    <dbReference type="NCBI Taxonomy" id="35708"/>
    <lineage>
        <taxon>Eukaryota</taxon>
        <taxon>Viridiplantae</taxon>
        <taxon>Streptophyta</taxon>
        <taxon>Embryophyta</taxon>
        <taxon>Tracheophyta</taxon>
        <taxon>Spermatophyta</taxon>
        <taxon>Magnoliopsida</taxon>
        <taxon>Liliopsida</taxon>
        <taxon>Poales</taxon>
        <taxon>Poaceae</taxon>
        <taxon>PACMAD clade</taxon>
        <taxon>Arundinoideae</taxon>
        <taxon>Arundineae</taxon>
        <taxon>Arundo</taxon>
    </lineage>
</organism>
<sequence>MFNPEVVIMKPTDSATDLRVTVGAEHLKHIQPGSQQNNNNKS</sequence>
<dbReference type="AlphaFoldDB" id="A0A0A9C507"/>
<proteinExistence type="predicted"/>
<protein>
    <submittedName>
        <fullName evidence="1">Uncharacterized protein</fullName>
    </submittedName>
</protein>
<name>A0A0A9C507_ARUDO</name>
<dbReference type="EMBL" id="GBRH01229400">
    <property type="protein sequence ID" value="JAD68495.1"/>
    <property type="molecule type" value="Transcribed_RNA"/>
</dbReference>